<feature type="region of interest" description="Disordered" evidence="2">
    <location>
        <begin position="32"/>
        <end position="90"/>
    </location>
</feature>
<reference evidence="3 4" key="1">
    <citation type="submission" date="2022-08" db="EMBL/GenBank/DDBJ databases">
        <title>Bacterial and archaeal communities from various locations to study Microbial Dark Matter (Phase II).</title>
        <authorList>
            <person name="Stepanauskas R."/>
        </authorList>
    </citation>
    <scope>NUCLEOTIDE SEQUENCE [LARGE SCALE GENOMIC DNA]</scope>
    <source>
        <strain evidence="3 4">PD1</strain>
    </source>
</reference>
<dbReference type="EMBL" id="JANUCP010000006">
    <property type="protein sequence ID" value="MCS3920650.1"/>
    <property type="molecule type" value="Genomic_DNA"/>
</dbReference>
<evidence type="ECO:0000256" key="2">
    <source>
        <dbReference type="SAM" id="MobiDB-lite"/>
    </source>
</evidence>
<name>A0ABT2EUQ5_9BACT</name>
<dbReference type="InterPro" id="IPR029018">
    <property type="entry name" value="Hex-like_dom2"/>
</dbReference>
<dbReference type="RefSeq" id="WP_259100567.1">
    <property type="nucleotide sequence ID" value="NZ_CP130454.1"/>
</dbReference>
<dbReference type="SUPFAM" id="SSF55545">
    <property type="entry name" value="beta-N-acetylhexosaminidase-like domain"/>
    <property type="match status" value="1"/>
</dbReference>
<gene>
    <name evidence="3" type="ORF">M2350_003085</name>
</gene>
<evidence type="ECO:0000313" key="3">
    <source>
        <dbReference type="EMBL" id="MCS3920650.1"/>
    </source>
</evidence>
<keyword evidence="4" id="KW-1185">Reference proteome</keyword>
<protein>
    <submittedName>
        <fullName evidence="3">Uncharacterized protein</fullName>
    </submittedName>
</protein>
<proteinExistence type="predicted"/>
<evidence type="ECO:0000256" key="1">
    <source>
        <dbReference type="ARBA" id="ARBA00022801"/>
    </source>
</evidence>
<organism evidence="3 4">
    <name type="scientific">Candidatus Fervidibacter sacchari</name>
    <dbReference type="NCBI Taxonomy" id="1448929"/>
    <lineage>
        <taxon>Bacteria</taxon>
        <taxon>Candidatus Fervidibacterota</taxon>
        <taxon>Candidatus Fervidibacter</taxon>
    </lineage>
</organism>
<feature type="compositionally biased region" description="Low complexity" evidence="2">
    <location>
        <begin position="79"/>
        <end position="88"/>
    </location>
</feature>
<keyword evidence="1" id="KW-0378">Hydrolase</keyword>
<evidence type="ECO:0000313" key="4">
    <source>
        <dbReference type="Proteomes" id="UP001204798"/>
    </source>
</evidence>
<accession>A0ABT2EUQ5</accession>
<dbReference type="Proteomes" id="UP001204798">
    <property type="component" value="Unassembled WGS sequence"/>
</dbReference>
<comment type="caution">
    <text evidence="3">The sequence shown here is derived from an EMBL/GenBank/DDBJ whole genome shotgun (WGS) entry which is preliminary data.</text>
</comment>
<sequence length="625" mass="69430">MAVQRETALALLGVGLVLLLLIVGAALYMASPSQPQPVSETERTPTVTPTVPPAFPTTQTVSPTSPPAIVTPSLPPPTHAATPTVAPASGKETFTSLPAPLPPMPLPQLPSSFHLPQAKPAPVTPPETEALRWARALVSTYRPRWRVNLTRGVDPRLTAEGYAVTVEPNNQVTVEAKTNVGWLYGLLDLAERLQWREPIPAQWRWSPPLAERGLIVENPEWLMKSPRSQEALKRLLRERLKELAWWRFNTLVIKCYGNEANLSRVLNLLKQMAPDYGVKVVVWAKVLSPALQTWLQQGGQAATEIPAQGNFITVTTDLNLVANQIAQGKVTGFKFQLVAPNIPSTVLQFRRNREKLLLVVGLDEAYREIFWFDPAWAHQLVRSVADADVGGLWLSVASVPSAWAIAAFAQAFKNPNADGEAIWINRWAKQGHQADKWLVLFREASRIVPEILWLGVSPQPQYGSSLKSFFVARPIDSSWGFTVLSVPETLKLVRRPDDRTTLTADEVARRLEQRASSVWALAAQLPEPAASDWKAAKRLALLNSWLGQFYANKIDAALAWGRFEEGDQKSGQECLLHLTKSVKAWEQVVNLASTIYRTNNRWALRLPEWQRELAEYQALVAGAMP</sequence>